<organism evidence="10 11">
    <name type="scientific">Solemya velum gill symbiont</name>
    <dbReference type="NCBI Taxonomy" id="2340"/>
    <lineage>
        <taxon>Bacteria</taxon>
        <taxon>Pseudomonadati</taxon>
        <taxon>Pseudomonadota</taxon>
        <taxon>Gammaproteobacteria</taxon>
        <taxon>sulfur-oxidizing symbionts</taxon>
    </lineage>
</organism>
<dbReference type="PANTHER" id="PTHR13817">
    <property type="entry name" value="TITIN"/>
    <property type="match status" value="1"/>
</dbReference>
<feature type="domain" description="Cytochrome c" evidence="8">
    <location>
        <begin position="746"/>
        <end position="847"/>
    </location>
</feature>
<dbReference type="PROSITE" id="PS50022">
    <property type="entry name" value="FA58C_3"/>
    <property type="match status" value="1"/>
</dbReference>
<dbReference type="Pfam" id="PF07691">
    <property type="entry name" value="PA14"/>
    <property type="match status" value="1"/>
</dbReference>
<dbReference type="GO" id="GO:0020037">
    <property type="term" value="F:heme binding"/>
    <property type="evidence" value="ECO:0007669"/>
    <property type="project" value="InterPro"/>
</dbReference>
<dbReference type="InterPro" id="IPR013783">
    <property type="entry name" value="Ig-like_fold"/>
</dbReference>
<dbReference type="Proteomes" id="UP000190962">
    <property type="component" value="Unassembled WGS sequence"/>
</dbReference>
<dbReference type="InterPro" id="IPR037524">
    <property type="entry name" value="PA14/GLEYA"/>
</dbReference>
<sequence>MIARARNKSRRGFQAALFEEEAKNDSHAEETVGYLAIYKRRNRGNLHGVPFSLASTKLNHRIKKTFGHNIWVQEEQSLDEELKHGKERYDLLVLDGLFFAQDVTTKGMNTSAPRRDTPDTVYLGKPDVTAFSTTTVSLAWQAASGAGAGNVASYRVLRDGVPVETIAGLSHISAGLEPATRYGFAIQALDLNGELLATSSTVEAVTESEQLPPGKPTGLEATNVTFSSITLKWQPPAEGEVTHYTVYRNGDLIATVTNPGFTDTNLKPETGYRYFVTASGAGGESSEGAELSVSTLPLPDTSPPTAPQWLSALEVSATQVRLGWQASTDNTGVALYKVFRDGEMIGETAETSFLDTGVEEAKSYSYSVIAVDVAGNQSPSSAAIEVKTPDVTAPGIPGGFSAIGDHRVVRLSWDPSNDNVAVAGYRVLRNGVLIATTAYTGYIDHDVSVGQTYEYTVEAFDTSDNSSGPSEIKEATVTEPPVSGAMLAETCSGCHGNDGLSKGPVIPTLAGMDKDYFVSVMQDFRDGVRHSTMMGRISKAYTDDELIRMGEYYSLLPFQPAPQTVNLERVLVGQALHVSECGSCHGDEGRDRGNGILAGQWLDYLNHTLDDFAEERSAGVPSAMLDRLMLLSADDRLSLAHFYASLGSDTQAPLAPESLAATEVTENTVTLTWIDADDNAEVVRYDIERDGTIVGSVGQSVFTDTGLAPGEIYGYRVFAVDVAGNSSLPTPTLAVRTEGEPVIGDPQISRGHDLWQANGCQTCHGVAANFAAGESLAVLMNAIETNRGGMAQFAHLSAQDLADIVAYIQDERDPGEPGGGGSSLAGVNLMNNEATLRKAAILLAGRLPSTDEVVASQDEAGLRITLRNLMQGERFGEFIYKTAALTFLSGGADIRDIDEDFPVYASLDNTLRYRALGDIRYEPLALTRYIVENDLPYSEILTADYTMITPRSAQIYGAEPLEPFTGTQDVNDGEYKPGRIPVVSHRTPELAVQPFPHAGVLTTYSWLSRFPTTDTNRNRHRASMMLRQFLGVDLETLGQRPLDDSENGDYLVPTMENPACLLCHTTMEPIAGAFQNWGNRNQYAQEGFDSLARDYKGTGYALDHYGMPWYELGDKWYLDMLAPGFDGKEMPGMHHGFGLAPLSDRLVDRTNWVATATSQRSDYYGASSAIDASVNTRWEGAFGTDTEPQEVPQEIMIDMGAEQEISAITYLPRNYRHIGEYGISVSDDAITWTEIERGIYPLDPGHGLKVIEFDPVTTRHFKVSVYSVGRGDSANIQDLNALAPAADPTVPFAENHNGGIDALQWLAREVVQDPRFTKGAVNLWYRGLFGRKPLSSPVDPNAPGYDQALAAYQLQENILESIATGIASSDLIIRDLLVELIMSDLFRAATTDSAVTPEQRAELAEVGMQRLLGPEELDAKGEATANTTFFNNPVSSYGLLYGGFDGGRDALDPNEDLTTSMLSTYESRLYRGMCDGRLLLNDLNRLPGERILMPFVEEIPFKDALGAPATGSFVIEHAGWLNTEDKTLDQFGSLGTDGNTPGFAGWTDAMDVPVNVGSYIGQRLRAVLVAPASGTYNFWIAGDDQASLFIADGEDVSNLVQVASVPGWTNHQQWDKYPEQASAGIELLAGQAYLVEAVGIERTGGDHLSVAWSGPGFTQQLMSAEHLRAVADPVSPQSDWVVTMIKENIVYLHERLLGEKLSISDPEVERTFQLFRSVYHNNTPEDSGLEVYCETRNGSQSMRRAWNAVLAYLMSDFYFLHE</sequence>
<feature type="domain" description="Cytochrome c" evidence="8">
    <location>
        <begin position="463"/>
        <end position="557"/>
    </location>
</feature>
<proteinExistence type="predicted"/>
<evidence type="ECO:0000256" key="2">
    <source>
        <dbReference type="ARBA" id="ARBA00022723"/>
    </source>
</evidence>
<feature type="domain" description="Fibronectin type-III" evidence="7">
    <location>
        <begin position="303"/>
        <end position="391"/>
    </location>
</feature>
<dbReference type="SUPFAM" id="SSF46626">
    <property type="entry name" value="Cytochrome c"/>
    <property type="match status" value="3"/>
</dbReference>
<dbReference type="GO" id="GO:0046872">
    <property type="term" value="F:metal ion binding"/>
    <property type="evidence" value="ECO:0007669"/>
    <property type="project" value="UniProtKB-KW"/>
</dbReference>
<protein>
    <submittedName>
        <fullName evidence="10">Uncharacterized protein</fullName>
    </submittedName>
</protein>
<dbReference type="Gene3D" id="1.10.760.10">
    <property type="entry name" value="Cytochrome c-like domain"/>
    <property type="match status" value="3"/>
</dbReference>
<feature type="domain" description="F5/8 type C" evidence="6">
    <location>
        <begin position="1134"/>
        <end position="1235"/>
    </location>
</feature>
<dbReference type="InterPro" id="IPR000421">
    <property type="entry name" value="FA58C"/>
</dbReference>
<dbReference type="EMBL" id="MPNX01000001">
    <property type="protein sequence ID" value="OOY36055.1"/>
    <property type="molecule type" value="Genomic_DNA"/>
</dbReference>
<evidence type="ECO:0000259" key="9">
    <source>
        <dbReference type="PROSITE" id="PS51820"/>
    </source>
</evidence>
<dbReference type="Gene3D" id="2.60.120.260">
    <property type="entry name" value="Galactose-binding domain-like"/>
    <property type="match status" value="1"/>
</dbReference>
<dbReference type="PROSITE" id="PS50853">
    <property type="entry name" value="FN3"/>
    <property type="match status" value="4"/>
</dbReference>
<keyword evidence="3" id="KW-0677">Repeat</keyword>
<dbReference type="SUPFAM" id="SSF49265">
    <property type="entry name" value="Fibronectin type III"/>
    <property type="match status" value="3"/>
</dbReference>
<evidence type="ECO:0000256" key="3">
    <source>
        <dbReference type="ARBA" id="ARBA00022737"/>
    </source>
</evidence>
<dbReference type="InterPro" id="IPR003961">
    <property type="entry name" value="FN3_dom"/>
</dbReference>
<dbReference type="InterPro" id="IPR008979">
    <property type="entry name" value="Galactose-bd-like_sf"/>
</dbReference>
<dbReference type="GO" id="GO:0009055">
    <property type="term" value="F:electron transfer activity"/>
    <property type="evidence" value="ECO:0007669"/>
    <property type="project" value="InterPro"/>
</dbReference>
<feature type="domain" description="PA14" evidence="9">
    <location>
        <begin position="1510"/>
        <end position="1666"/>
    </location>
</feature>
<feature type="domain" description="Fibronectin type-III" evidence="7">
    <location>
        <begin position="655"/>
        <end position="740"/>
    </location>
</feature>
<accession>A0A1T2CMH6</accession>
<dbReference type="InterPro" id="IPR009056">
    <property type="entry name" value="Cyt_c-like_dom"/>
</dbReference>
<dbReference type="InterPro" id="IPR036909">
    <property type="entry name" value="Cyt_c-like_dom_sf"/>
</dbReference>
<keyword evidence="1 5" id="KW-0349">Heme</keyword>
<dbReference type="SUPFAM" id="SSF49785">
    <property type="entry name" value="Galactose-binding domain-like"/>
    <property type="match status" value="1"/>
</dbReference>
<evidence type="ECO:0000259" key="7">
    <source>
        <dbReference type="PROSITE" id="PS50853"/>
    </source>
</evidence>
<keyword evidence="2 5" id="KW-0479">Metal-binding</keyword>
<name>A0A1T2CMH6_SOVGS</name>
<evidence type="ECO:0000259" key="8">
    <source>
        <dbReference type="PROSITE" id="PS51007"/>
    </source>
</evidence>
<dbReference type="Pfam" id="PF13442">
    <property type="entry name" value="Cytochrome_CBB3"/>
    <property type="match status" value="1"/>
</dbReference>
<dbReference type="RefSeq" id="WP_078458973.1">
    <property type="nucleotide sequence ID" value="NZ_MPNX01000001.1"/>
</dbReference>
<dbReference type="InterPro" id="IPR050964">
    <property type="entry name" value="Striated_Muscle_Regulatory"/>
</dbReference>
<dbReference type="Gene3D" id="2.60.40.10">
    <property type="entry name" value="Immunoglobulins"/>
    <property type="match status" value="5"/>
</dbReference>
<dbReference type="Pfam" id="PF00041">
    <property type="entry name" value="fn3"/>
    <property type="match status" value="2"/>
</dbReference>
<dbReference type="InterPro" id="IPR036116">
    <property type="entry name" value="FN3_sf"/>
</dbReference>
<dbReference type="PROSITE" id="PS51820">
    <property type="entry name" value="PA14"/>
    <property type="match status" value="1"/>
</dbReference>
<feature type="domain" description="Fibronectin type-III" evidence="7">
    <location>
        <begin position="212"/>
        <end position="298"/>
    </location>
</feature>
<comment type="caution">
    <text evidence="10">The sequence shown here is derived from an EMBL/GenBank/DDBJ whole genome shotgun (WGS) entry which is preliminary data.</text>
</comment>
<reference evidence="10 11" key="1">
    <citation type="submission" date="2016-11" db="EMBL/GenBank/DDBJ databases">
        <title>Mixed transmission modes and dynamic genome evolution in an obligate animal-bacterial symbiosis.</title>
        <authorList>
            <person name="Russell S.L."/>
            <person name="Corbett-Detig R.B."/>
            <person name="Cavanaugh C.M."/>
        </authorList>
    </citation>
    <scope>NUCLEOTIDE SEQUENCE [LARGE SCALE GENOMIC DNA]</scope>
    <source>
        <strain evidence="10">MA-KB16</strain>
    </source>
</reference>
<feature type="domain" description="Fibronectin type-III" evidence="7">
    <location>
        <begin position="393"/>
        <end position="481"/>
    </location>
</feature>
<dbReference type="SMART" id="SM00060">
    <property type="entry name" value="FN3"/>
    <property type="match status" value="5"/>
</dbReference>
<dbReference type="Gene3D" id="2.60.120.1560">
    <property type="match status" value="1"/>
</dbReference>
<dbReference type="InterPro" id="IPR011658">
    <property type="entry name" value="PA14_dom"/>
</dbReference>
<evidence type="ECO:0000256" key="1">
    <source>
        <dbReference type="ARBA" id="ARBA00022617"/>
    </source>
</evidence>
<dbReference type="PROSITE" id="PS51007">
    <property type="entry name" value="CYTC"/>
    <property type="match status" value="3"/>
</dbReference>
<evidence type="ECO:0000256" key="5">
    <source>
        <dbReference type="PROSITE-ProRule" id="PRU00433"/>
    </source>
</evidence>
<gene>
    <name evidence="10" type="ORF">BOV88_00110</name>
</gene>
<evidence type="ECO:0000313" key="10">
    <source>
        <dbReference type="EMBL" id="OOY36055.1"/>
    </source>
</evidence>
<feature type="domain" description="Cytochrome c" evidence="8">
    <location>
        <begin position="1043"/>
        <end position="1157"/>
    </location>
</feature>
<keyword evidence="4 5" id="KW-0408">Iron</keyword>
<dbReference type="PANTHER" id="PTHR13817:SF73">
    <property type="entry name" value="FIBRONECTIN TYPE-III DOMAIN-CONTAINING PROTEIN"/>
    <property type="match status" value="1"/>
</dbReference>
<evidence type="ECO:0000313" key="11">
    <source>
        <dbReference type="Proteomes" id="UP000190962"/>
    </source>
</evidence>
<evidence type="ECO:0000259" key="6">
    <source>
        <dbReference type="PROSITE" id="PS50022"/>
    </source>
</evidence>
<evidence type="ECO:0000256" key="4">
    <source>
        <dbReference type="ARBA" id="ARBA00023004"/>
    </source>
</evidence>
<dbReference type="Pfam" id="PF00754">
    <property type="entry name" value="F5_F8_type_C"/>
    <property type="match status" value="1"/>
</dbReference>
<dbReference type="CDD" id="cd00063">
    <property type="entry name" value="FN3"/>
    <property type="match status" value="4"/>
</dbReference>